<dbReference type="AlphaFoldDB" id="A0A427KGS8"/>
<protein>
    <submittedName>
        <fullName evidence="1">Uncharacterized protein</fullName>
    </submittedName>
</protein>
<organism evidence="1 2">
    <name type="scientific">Enterobacter cloacae</name>
    <dbReference type="NCBI Taxonomy" id="550"/>
    <lineage>
        <taxon>Bacteria</taxon>
        <taxon>Pseudomonadati</taxon>
        <taxon>Pseudomonadota</taxon>
        <taxon>Gammaproteobacteria</taxon>
        <taxon>Enterobacterales</taxon>
        <taxon>Enterobacteriaceae</taxon>
        <taxon>Enterobacter</taxon>
        <taxon>Enterobacter cloacae complex</taxon>
    </lineage>
</organism>
<accession>A0A427KGS8</accession>
<evidence type="ECO:0000313" key="2">
    <source>
        <dbReference type="Proteomes" id="UP000275321"/>
    </source>
</evidence>
<gene>
    <name evidence="1" type="ORF">EGK68_20470</name>
</gene>
<sequence length="77" mass="8629">MTHICKKDHRFTSLPENQGNTGRHKCTGCAFERAMELKAKGIPMCNDDSILADLPENQAGTVRHKDAFEGYKMAYQA</sequence>
<name>A0A427KGS8_ENTCL</name>
<dbReference type="Proteomes" id="UP000275321">
    <property type="component" value="Unassembled WGS sequence"/>
</dbReference>
<dbReference type="EMBL" id="RHWT01000035">
    <property type="protein sequence ID" value="RSB28278.1"/>
    <property type="molecule type" value="Genomic_DNA"/>
</dbReference>
<proteinExistence type="predicted"/>
<reference evidence="1 2" key="1">
    <citation type="submission" date="2018-10" db="EMBL/GenBank/DDBJ databases">
        <title>Transmission dynamics of multidrug resistant bacteria on intensive care unit surfaces.</title>
        <authorList>
            <person name="D'Souza A.W."/>
            <person name="Potter R.F."/>
            <person name="Wallace M."/>
            <person name="Shupe A."/>
            <person name="Patel S."/>
            <person name="Sun S."/>
            <person name="Gul D."/>
            <person name="Kwon J.H."/>
            <person name="Andleeb S."/>
            <person name="Burnham C.-A.D."/>
            <person name="Dantas G."/>
        </authorList>
    </citation>
    <scope>NUCLEOTIDE SEQUENCE [LARGE SCALE GENOMIC DNA]</scope>
    <source>
        <strain evidence="1 2">EC_073</strain>
    </source>
</reference>
<evidence type="ECO:0000313" key="1">
    <source>
        <dbReference type="EMBL" id="RSB28278.1"/>
    </source>
</evidence>
<comment type="caution">
    <text evidence="1">The sequence shown here is derived from an EMBL/GenBank/DDBJ whole genome shotgun (WGS) entry which is preliminary data.</text>
</comment>